<dbReference type="STRING" id="946362.F2U6W0"/>
<feature type="transmembrane region" description="Helical" evidence="5">
    <location>
        <begin position="48"/>
        <end position="71"/>
    </location>
</feature>
<proteinExistence type="predicted"/>
<dbReference type="FunCoup" id="F2U6W0">
    <property type="interactions" value="254"/>
</dbReference>
<dbReference type="RefSeq" id="XP_004995096.1">
    <property type="nucleotide sequence ID" value="XM_004995039.1"/>
</dbReference>
<evidence type="ECO:0000313" key="6">
    <source>
        <dbReference type="EMBL" id="EGD83592.1"/>
    </source>
</evidence>
<dbReference type="KEGG" id="sre:PTSG_04200"/>
<evidence type="ECO:0000256" key="5">
    <source>
        <dbReference type="SAM" id="Phobius"/>
    </source>
</evidence>
<dbReference type="OMA" id="CPPCAPI"/>
<evidence type="ECO:0000256" key="2">
    <source>
        <dbReference type="ARBA" id="ARBA00022692"/>
    </source>
</evidence>
<reference evidence="6" key="1">
    <citation type="submission" date="2009-08" db="EMBL/GenBank/DDBJ databases">
        <title>Annotation of Salpingoeca rosetta.</title>
        <authorList>
            <consortium name="The Broad Institute Genome Sequencing Platform"/>
            <person name="Russ C."/>
            <person name="Cuomo C."/>
            <person name="Burger G."/>
            <person name="Gray M.W."/>
            <person name="Holland P.W.H."/>
            <person name="King N."/>
            <person name="Lang F.B.F."/>
            <person name="Roger A.J."/>
            <person name="Ruiz-Trillo I."/>
            <person name="Young S.K."/>
            <person name="Zeng Q."/>
            <person name="Gargeya S."/>
            <person name="Alvarado L."/>
            <person name="Berlin A."/>
            <person name="Chapman S.B."/>
            <person name="Chen Z."/>
            <person name="Freedman E."/>
            <person name="Gellesch M."/>
            <person name="Goldberg J."/>
            <person name="Griggs A."/>
            <person name="Gujja S."/>
            <person name="Heilman E."/>
            <person name="Heiman D."/>
            <person name="Howarth C."/>
            <person name="Mehta T."/>
            <person name="Neiman D."/>
            <person name="Pearson M."/>
            <person name="Roberts A."/>
            <person name="Saif S."/>
            <person name="Shea T."/>
            <person name="Shenoy N."/>
            <person name="Sisk P."/>
            <person name="Stolte C."/>
            <person name="Sykes S."/>
            <person name="White J."/>
            <person name="Yandava C."/>
            <person name="Haas B."/>
            <person name="Nusbaum C."/>
            <person name="Birren B."/>
        </authorList>
    </citation>
    <scope>NUCLEOTIDE SEQUENCE [LARGE SCALE GENOMIC DNA]</scope>
    <source>
        <strain evidence="6">ATCC 50818</strain>
    </source>
</reference>
<dbReference type="InterPro" id="IPR018499">
    <property type="entry name" value="Tetraspanin/Peripherin"/>
</dbReference>
<evidence type="ECO:0000256" key="1">
    <source>
        <dbReference type="ARBA" id="ARBA00004141"/>
    </source>
</evidence>
<organism evidence="7">
    <name type="scientific">Salpingoeca rosetta (strain ATCC 50818 / BSB-021)</name>
    <dbReference type="NCBI Taxonomy" id="946362"/>
    <lineage>
        <taxon>Eukaryota</taxon>
        <taxon>Choanoflagellata</taxon>
        <taxon>Craspedida</taxon>
        <taxon>Salpingoecidae</taxon>
        <taxon>Salpingoeca</taxon>
    </lineage>
</organism>
<dbReference type="Pfam" id="PF00335">
    <property type="entry name" value="Tetraspanin"/>
    <property type="match status" value="1"/>
</dbReference>
<dbReference type="EMBL" id="GL832963">
    <property type="protein sequence ID" value="EGD83592.1"/>
    <property type="molecule type" value="Genomic_DNA"/>
</dbReference>
<sequence>MTSETHKKSCPASAVYLLIINSLYLLLGIMVIAVVATAQGKVNVNLPAFGGIIAAWSLLVFVAFLGLYGTFGNKPGILFAYMILLGLLFLIQFSSSIAALSISSSQQQSLLESAWCGSSNATKGEIQRHGDCLGFYTNTTGINSCYGPVLEPEYCPRGCVTAQCTPDKPAKKAPTDQCEGCFDKLKPNLQRVLNTGGGVGLTFAFTMFVGIWAAWSHRRAKRAPATYREFL</sequence>
<evidence type="ECO:0000256" key="4">
    <source>
        <dbReference type="ARBA" id="ARBA00023136"/>
    </source>
</evidence>
<feature type="transmembrane region" description="Helical" evidence="5">
    <location>
        <begin position="12"/>
        <end position="36"/>
    </location>
</feature>
<keyword evidence="3 5" id="KW-1133">Transmembrane helix</keyword>
<dbReference type="GeneID" id="16075676"/>
<dbReference type="eggNOG" id="KOG3882">
    <property type="taxonomic scope" value="Eukaryota"/>
</dbReference>
<gene>
    <name evidence="6" type="ORF">PTSG_04200</name>
</gene>
<feature type="transmembrane region" description="Helical" evidence="5">
    <location>
        <begin position="192"/>
        <end position="215"/>
    </location>
</feature>
<protein>
    <submittedName>
        <fullName evidence="6">Uncharacterized protein</fullName>
    </submittedName>
</protein>
<dbReference type="Proteomes" id="UP000007799">
    <property type="component" value="Unassembled WGS sequence"/>
</dbReference>
<keyword evidence="2 5" id="KW-0812">Transmembrane</keyword>
<feature type="transmembrane region" description="Helical" evidence="5">
    <location>
        <begin position="78"/>
        <end position="102"/>
    </location>
</feature>
<comment type="subcellular location">
    <subcellularLocation>
        <location evidence="1">Membrane</location>
        <topology evidence="1">Multi-pass membrane protein</topology>
    </subcellularLocation>
</comment>
<evidence type="ECO:0000313" key="7">
    <source>
        <dbReference type="Proteomes" id="UP000007799"/>
    </source>
</evidence>
<keyword evidence="7" id="KW-1185">Reference proteome</keyword>
<accession>F2U6W0</accession>
<dbReference type="PRINTS" id="PR00259">
    <property type="entry name" value="TMFOUR"/>
</dbReference>
<evidence type="ECO:0000256" key="3">
    <source>
        <dbReference type="ARBA" id="ARBA00022989"/>
    </source>
</evidence>
<dbReference type="AlphaFoldDB" id="F2U6W0"/>
<name>F2U6W0_SALR5</name>
<dbReference type="GO" id="GO:0016020">
    <property type="term" value="C:membrane"/>
    <property type="evidence" value="ECO:0007669"/>
    <property type="project" value="UniProtKB-SubCell"/>
</dbReference>
<dbReference type="OrthoDB" id="5845060at2759"/>
<keyword evidence="4 5" id="KW-0472">Membrane</keyword>
<dbReference type="InParanoid" id="F2U6W0"/>